<keyword evidence="2" id="KW-1185">Reference proteome</keyword>
<organism evidence="3">
    <name type="scientific">Dissoconium aciculare CBS 342.82</name>
    <dbReference type="NCBI Taxonomy" id="1314786"/>
    <lineage>
        <taxon>Eukaryota</taxon>
        <taxon>Fungi</taxon>
        <taxon>Dikarya</taxon>
        <taxon>Ascomycota</taxon>
        <taxon>Pezizomycotina</taxon>
        <taxon>Dothideomycetes</taxon>
        <taxon>Dothideomycetidae</taxon>
        <taxon>Mycosphaerellales</taxon>
        <taxon>Dissoconiaceae</taxon>
        <taxon>Dissoconium</taxon>
    </lineage>
</organism>
<dbReference type="Proteomes" id="UP000504637">
    <property type="component" value="Unplaced"/>
</dbReference>
<evidence type="ECO:0000313" key="2">
    <source>
        <dbReference type="Proteomes" id="UP000504637"/>
    </source>
</evidence>
<reference evidence="3" key="1">
    <citation type="submission" date="2020-01" db="EMBL/GenBank/DDBJ databases">
        <authorList>
            <consortium name="DOE Joint Genome Institute"/>
            <person name="Haridas S."/>
            <person name="Albert R."/>
            <person name="Binder M."/>
            <person name="Bloem J."/>
            <person name="Labutti K."/>
            <person name="Salamov A."/>
            <person name="Andreopoulos B."/>
            <person name="Baker S.E."/>
            <person name="Barry K."/>
            <person name="Bills G."/>
            <person name="Bluhm B.H."/>
            <person name="Cannon C."/>
            <person name="Castanera R."/>
            <person name="Culley D.E."/>
            <person name="Daum C."/>
            <person name="Ezra D."/>
            <person name="Gonzalez J.B."/>
            <person name="Henrissat B."/>
            <person name="Kuo A."/>
            <person name="Liang C."/>
            <person name="Lipzen A."/>
            <person name="Lutzoni F."/>
            <person name="Magnuson J."/>
            <person name="Mondo S."/>
            <person name="Nolan M."/>
            <person name="Ohm R."/>
            <person name="Pangilinan J."/>
            <person name="Park H.-J."/>
            <person name="Ramirez L."/>
            <person name="Alfaro M."/>
            <person name="Sun H."/>
            <person name="Tritt A."/>
            <person name="Yoshinaga Y."/>
            <person name="Zwiers L.-H."/>
            <person name="Turgeon B.G."/>
            <person name="Goodwin S.B."/>
            <person name="Spatafora J.W."/>
            <person name="Crous P.W."/>
            <person name="Grigoriev I.V."/>
        </authorList>
    </citation>
    <scope>NUCLEOTIDE SEQUENCE</scope>
    <source>
        <strain evidence="3">CBS 342.82</strain>
    </source>
</reference>
<accession>A0A6J3LSL2</accession>
<proteinExistence type="predicted"/>
<evidence type="ECO:0000256" key="1">
    <source>
        <dbReference type="SAM" id="Coils"/>
    </source>
</evidence>
<name>A0A6J3LSL2_9PEZI</name>
<dbReference type="RefSeq" id="XP_033455826.1">
    <property type="nucleotide sequence ID" value="XM_033603462.1"/>
</dbReference>
<sequence>MLFDDNKLLFEQNNEKRVRESVRRTMVGRVKVMSYEDILEAERQRSVRGAKKIARGTTIATETPYVAVARTLSSAEEEALEARRELAAMGLQDHCHVFNFEKDTCV</sequence>
<dbReference type="AlphaFoldDB" id="A0A6J3LSL2"/>
<gene>
    <name evidence="3" type="ORF">K489DRAFT_373798</name>
</gene>
<keyword evidence="1" id="KW-0175">Coiled coil</keyword>
<feature type="coiled-coil region" evidence="1">
    <location>
        <begin position="65"/>
        <end position="92"/>
    </location>
</feature>
<reference evidence="3" key="2">
    <citation type="submission" date="2020-04" db="EMBL/GenBank/DDBJ databases">
        <authorList>
            <consortium name="NCBI Genome Project"/>
        </authorList>
    </citation>
    <scope>NUCLEOTIDE SEQUENCE</scope>
    <source>
        <strain evidence="3">CBS 342.82</strain>
    </source>
</reference>
<dbReference type="OrthoDB" id="3944583at2759"/>
<dbReference type="GeneID" id="54361262"/>
<evidence type="ECO:0000313" key="3">
    <source>
        <dbReference type="RefSeq" id="XP_033455826.1"/>
    </source>
</evidence>
<reference evidence="3" key="3">
    <citation type="submission" date="2025-08" db="UniProtKB">
        <authorList>
            <consortium name="RefSeq"/>
        </authorList>
    </citation>
    <scope>IDENTIFICATION</scope>
    <source>
        <strain evidence="3">CBS 342.82</strain>
    </source>
</reference>
<protein>
    <submittedName>
        <fullName evidence="3">Uncharacterized protein</fullName>
    </submittedName>
</protein>